<dbReference type="InterPro" id="IPR018163">
    <property type="entry name" value="Thr/Ala-tRNA-synth_IIc_edit"/>
</dbReference>
<name>A0A7S4SRK9_9STRA</name>
<dbReference type="GO" id="GO:0006436">
    <property type="term" value="P:tryptophanyl-tRNA aminoacylation"/>
    <property type="evidence" value="ECO:0007669"/>
    <property type="project" value="InterPro"/>
</dbReference>
<evidence type="ECO:0000256" key="2">
    <source>
        <dbReference type="ARBA" id="ARBA00013161"/>
    </source>
</evidence>
<dbReference type="Gene3D" id="3.30.980.10">
    <property type="entry name" value="Threonyl-trna Synthetase, Chain A, domain 2"/>
    <property type="match status" value="1"/>
</dbReference>
<dbReference type="PANTHER" id="PTHR10055">
    <property type="entry name" value="TRYPTOPHANYL-TRNA SYNTHETASE"/>
    <property type="match status" value="1"/>
</dbReference>
<feature type="compositionally biased region" description="Basic and acidic residues" evidence="12">
    <location>
        <begin position="1"/>
        <end position="16"/>
    </location>
</feature>
<dbReference type="GO" id="GO:0005737">
    <property type="term" value="C:cytoplasm"/>
    <property type="evidence" value="ECO:0007669"/>
    <property type="project" value="TreeGrafter"/>
</dbReference>
<feature type="region of interest" description="Disordered" evidence="12">
    <location>
        <begin position="1"/>
        <end position="29"/>
    </location>
</feature>
<dbReference type="GO" id="GO:0004830">
    <property type="term" value="F:tryptophan-tRNA ligase activity"/>
    <property type="evidence" value="ECO:0007669"/>
    <property type="project" value="UniProtKB-EC"/>
</dbReference>
<dbReference type="InterPro" id="IPR001412">
    <property type="entry name" value="aa-tRNA-synth_I_CS"/>
</dbReference>
<evidence type="ECO:0000256" key="3">
    <source>
        <dbReference type="ARBA" id="ARBA00022490"/>
    </source>
</evidence>
<dbReference type="InterPro" id="IPR002305">
    <property type="entry name" value="aa-tRNA-synth_Ic"/>
</dbReference>
<sequence length="690" mass="75823">MAEAVAKDKAGQNDKGKGKKKASVPPPPPPACVSTALLLLRGAIAGVTGCPIGGGDSTPSLMQPTYIKEGKPSGKFSMSLGKKQGTLCEMTIPDESDEEGQEALLNAIETAANRMVEEDLPVQSFQMDRQEAIEKFGDCILDQSQKKPKKGADNMITIAWIGNVILAVPPGPVYSSTKSVGRIVLELGNLTSSVTAGKKARKCEVVLKFHCTGDHPELSESDAAASSPPADEINTQSLLAAAIRFPEGATLKQAAEQKEKAAAEEAAAAQKQEAAASEQKNKKDEEMVVNAFEVSGVIDYNKLVDNFGSKLISEELLARLERLTVGRGTVPRLHRFLRRNIFFSHRDLTRLLDCVEKNEPFYLYTGRGPSSGAMHLGHLVPFLFTQWLQKAFNCPLVIQMTDDEKFLFKGEYSDESGDNLDYFANLTIENARDIIACGFDPEKTFLFSDLRYVGSMYPNIVRIWKSVTSNQVNNIFGFDGSANIGKVAFPAIQAAPSFPSSFPVVLNANRSSNMACLIPCAIDQDPYFRMTRDIAHKLTPKSHPLGGKPALIHSKFFPPLQGATGKMSSSDPNSAVFLTDSAKDIERKIKEFAFSGGQETKKLQEELGADLEADVSYQWLRFFLEDDEELERIGQEYGSGKGEYWSTGDVKTRLVKELQVLVAEHQRRRADVTTEVVENWMEERCILQKK</sequence>
<evidence type="ECO:0000256" key="5">
    <source>
        <dbReference type="ARBA" id="ARBA00022741"/>
    </source>
</evidence>
<dbReference type="FunFam" id="1.10.240.10:FF:000007">
    <property type="entry name" value="Tryptophan--tRNA ligase"/>
    <property type="match status" value="1"/>
</dbReference>
<comment type="similarity">
    <text evidence="1">Belongs to the class-I aminoacyl-tRNA synthetase family.</text>
</comment>
<dbReference type="PANTHER" id="PTHR10055:SF1">
    <property type="entry name" value="TRYPTOPHAN--TRNA LIGASE, CYTOPLASMIC"/>
    <property type="match status" value="1"/>
</dbReference>
<keyword evidence="7" id="KW-0648">Protein biosynthesis</keyword>
<comment type="catalytic activity">
    <reaction evidence="10">
        <text>tRNA(Trp) + L-tryptophan + ATP = L-tryptophyl-tRNA(Trp) + AMP + diphosphate + H(+)</text>
        <dbReference type="Rhea" id="RHEA:24080"/>
        <dbReference type="Rhea" id="RHEA-COMP:9671"/>
        <dbReference type="Rhea" id="RHEA-COMP:9705"/>
        <dbReference type="ChEBI" id="CHEBI:15378"/>
        <dbReference type="ChEBI" id="CHEBI:30616"/>
        <dbReference type="ChEBI" id="CHEBI:33019"/>
        <dbReference type="ChEBI" id="CHEBI:57912"/>
        <dbReference type="ChEBI" id="CHEBI:78442"/>
        <dbReference type="ChEBI" id="CHEBI:78535"/>
        <dbReference type="ChEBI" id="CHEBI:456215"/>
        <dbReference type="EC" id="6.1.1.2"/>
    </reaction>
</comment>
<dbReference type="PRINTS" id="PR01039">
    <property type="entry name" value="TRNASYNTHTRP"/>
</dbReference>
<dbReference type="PROSITE" id="PS00178">
    <property type="entry name" value="AA_TRNA_LIGASE_I"/>
    <property type="match status" value="1"/>
</dbReference>
<keyword evidence="11" id="KW-0175">Coiled coil</keyword>
<dbReference type="EMBL" id="HBNS01052365">
    <property type="protein sequence ID" value="CAE4653161.1"/>
    <property type="molecule type" value="Transcribed_RNA"/>
</dbReference>
<dbReference type="NCBIfam" id="TIGR00233">
    <property type="entry name" value="trpS"/>
    <property type="match status" value="1"/>
</dbReference>
<organism evidence="13">
    <name type="scientific">Ditylum brightwellii</name>
    <dbReference type="NCBI Taxonomy" id="49249"/>
    <lineage>
        <taxon>Eukaryota</taxon>
        <taxon>Sar</taxon>
        <taxon>Stramenopiles</taxon>
        <taxon>Ochrophyta</taxon>
        <taxon>Bacillariophyta</taxon>
        <taxon>Mediophyceae</taxon>
        <taxon>Lithodesmiophycidae</taxon>
        <taxon>Lithodesmiales</taxon>
        <taxon>Lithodesmiaceae</taxon>
        <taxon>Ditylum</taxon>
    </lineage>
</organism>
<dbReference type="SUPFAM" id="SSF52374">
    <property type="entry name" value="Nucleotidylyl transferase"/>
    <property type="match status" value="1"/>
</dbReference>
<dbReference type="FunFam" id="3.40.50.620:FF:000138">
    <property type="entry name" value="Tryptophan--tRNA ligase"/>
    <property type="match status" value="1"/>
</dbReference>
<gene>
    <name evidence="13" type="ORF">DBRI00130_LOCUS38446</name>
</gene>
<dbReference type="SUPFAM" id="SSF55186">
    <property type="entry name" value="ThrRS/AlaRS common domain"/>
    <property type="match status" value="1"/>
</dbReference>
<accession>A0A7S4SRK9</accession>
<keyword evidence="6" id="KW-0067">ATP-binding</keyword>
<dbReference type="InterPro" id="IPR014729">
    <property type="entry name" value="Rossmann-like_a/b/a_fold"/>
</dbReference>
<dbReference type="Gene3D" id="3.40.50.620">
    <property type="entry name" value="HUPs"/>
    <property type="match status" value="1"/>
</dbReference>
<dbReference type="Gene3D" id="1.10.240.10">
    <property type="entry name" value="Tyrosyl-Transfer RNA Synthetase"/>
    <property type="match status" value="1"/>
</dbReference>
<evidence type="ECO:0000256" key="12">
    <source>
        <dbReference type="SAM" id="MobiDB-lite"/>
    </source>
</evidence>
<dbReference type="Pfam" id="PF00579">
    <property type="entry name" value="tRNA-synt_1b"/>
    <property type="match status" value="1"/>
</dbReference>
<evidence type="ECO:0000256" key="8">
    <source>
        <dbReference type="ARBA" id="ARBA00023146"/>
    </source>
</evidence>
<keyword evidence="5" id="KW-0547">Nucleotide-binding</keyword>
<proteinExistence type="inferred from homology"/>
<keyword evidence="3" id="KW-0963">Cytoplasm</keyword>
<dbReference type="CDD" id="cd00806">
    <property type="entry name" value="TrpRS_core"/>
    <property type="match status" value="1"/>
</dbReference>
<evidence type="ECO:0000256" key="6">
    <source>
        <dbReference type="ARBA" id="ARBA00022840"/>
    </source>
</evidence>
<dbReference type="AlphaFoldDB" id="A0A7S4SRK9"/>
<dbReference type="GO" id="GO:0005524">
    <property type="term" value="F:ATP binding"/>
    <property type="evidence" value="ECO:0007669"/>
    <property type="project" value="UniProtKB-KW"/>
</dbReference>
<protein>
    <recommendedName>
        <fullName evidence="2">tryptophan--tRNA ligase</fullName>
        <ecNumber evidence="2">6.1.1.2</ecNumber>
    </recommendedName>
    <alternativeName>
        <fullName evidence="9">Tryptophanyl-tRNA synthetase</fullName>
    </alternativeName>
</protein>
<evidence type="ECO:0000313" key="13">
    <source>
        <dbReference type="EMBL" id="CAE4653161.1"/>
    </source>
</evidence>
<keyword evidence="4" id="KW-0436">Ligase</keyword>
<feature type="coiled-coil region" evidence="11">
    <location>
        <begin position="251"/>
        <end position="287"/>
    </location>
</feature>
<evidence type="ECO:0000256" key="9">
    <source>
        <dbReference type="ARBA" id="ARBA00030268"/>
    </source>
</evidence>
<keyword evidence="8" id="KW-0030">Aminoacyl-tRNA synthetase</keyword>
<evidence type="ECO:0000256" key="10">
    <source>
        <dbReference type="ARBA" id="ARBA00049929"/>
    </source>
</evidence>
<evidence type="ECO:0000256" key="7">
    <source>
        <dbReference type="ARBA" id="ARBA00022917"/>
    </source>
</evidence>
<dbReference type="EC" id="6.1.1.2" evidence="2"/>
<dbReference type="InterPro" id="IPR002306">
    <property type="entry name" value="Trp-tRNA-ligase"/>
</dbReference>
<evidence type="ECO:0000256" key="11">
    <source>
        <dbReference type="SAM" id="Coils"/>
    </source>
</evidence>
<evidence type="ECO:0000256" key="4">
    <source>
        <dbReference type="ARBA" id="ARBA00022598"/>
    </source>
</evidence>
<reference evidence="13" key="1">
    <citation type="submission" date="2021-01" db="EMBL/GenBank/DDBJ databases">
        <authorList>
            <person name="Corre E."/>
            <person name="Pelletier E."/>
            <person name="Niang G."/>
            <person name="Scheremetjew M."/>
            <person name="Finn R."/>
            <person name="Kale V."/>
            <person name="Holt S."/>
            <person name="Cochrane G."/>
            <person name="Meng A."/>
            <person name="Brown T."/>
            <person name="Cohen L."/>
        </authorList>
    </citation>
    <scope>NUCLEOTIDE SEQUENCE</scope>
    <source>
        <strain evidence="13">GSO104</strain>
    </source>
</reference>
<evidence type="ECO:0000256" key="1">
    <source>
        <dbReference type="ARBA" id="ARBA00005594"/>
    </source>
</evidence>